<dbReference type="CDD" id="cd06533">
    <property type="entry name" value="Glyco_transf_WecG_TagA"/>
    <property type="match status" value="1"/>
</dbReference>
<dbReference type="Proteomes" id="UP000830326">
    <property type="component" value="Chromosome"/>
</dbReference>
<keyword evidence="3 5" id="KW-0777">Teichoic acid biosynthesis</keyword>
<evidence type="ECO:0000313" key="7">
    <source>
        <dbReference type="Proteomes" id="UP000830326"/>
    </source>
</evidence>
<protein>
    <recommendedName>
        <fullName evidence="5">N-acetylglucosaminyldiphosphoundecaprenol N-acetyl-beta-D-mannosaminyltransferase</fullName>
        <ecNumber evidence="5">2.4.1.187</ecNumber>
    </recommendedName>
    <alternativeName>
        <fullName evidence="5">N-acetylmannosaminyltransferase</fullName>
    </alternativeName>
    <alternativeName>
        <fullName evidence="5">UDP-N-acetylmannosamine transferase</fullName>
    </alternativeName>
    <alternativeName>
        <fullName evidence="5">UDP-N-acetylmannosamine:N-acetylglucosaminyl pyrophosphorylundecaprenol N-acetylmannosaminyltransferase</fullName>
    </alternativeName>
</protein>
<dbReference type="HAMAP" id="MF_02070">
    <property type="entry name" value="TagA_TarA"/>
    <property type="match status" value="1"/>
</dbReference>
<keyword evidence="4 5" id="KW-0961">Cell wall biogenesis/degradation</keyword>
<reference evidence="6" key="1">
    <citation type="submission" date="2022-04" db="EMBL/GenBank/DDBJ databases">
        <title>Halobacillus sp. isolated from saltern.</title>
        <authorList>
            <person name="Won M."/>
            <person name="Lee C.-M."/>
            <person name="Woen H.-Y."/>
            <person name="Kwon S.-W."/>
        </authorList>
    </citation>
    <scope>NUCLEOTIDE SEQUENCE</scope>
    <source>
        <strain evidence="6">SSHM10-5</strain>
    </source>
</reference>
<keyword evidence="1 5" id="KW-0328">Glycosyltransferase</keyword>
<accession>A0ABY4HB48</accession>
<dbReference type="Pfam" id="PF03808">
    <property type="entry name" value="Glyco_tran_WecG"/>
    <property type="match status" value="1"/>
</dbReference>
<dbReference type="PANTHER" id="PTHR34136">
    <property type="match status" value="1"/>
</dbReference>
<dbReference type="EMBL" id="CP095075">
    <property type="protein sequence ID" value="UOR11652.1"/>
    <property type="molecule type" value="Genomic_DNA"/>
</dbReference>
<keyword evidence="7" id="KW-1185">Reference proteome</keyword>
<dbReference type="InterPro" id="IPR034714">
    <property type="entry name" value="TagA_TarA"/>
</dbReference>
<comment type="function">
    <text evidence="5">Catalyzes the conversion of GlcNAc-PP-undecaprenol into ManNAc-GlcNAc-PP-undecaprenol, the first committed lipid intermediate in the de novo synthesis of teichoic acid.</text>
</comment>
<evidence type="ECO:0000256" key="1">
    <source>
        <dbReference type="ARBA" id="ARBA00022676"/>
    </source>
</evidence>
<comment type="catalytic activity">
    <reaction evidence="5">
        <text>UDP-N-acetyl-alpha-D-mannosamine + N-acetyl-alpha-D-glucosaminyl-di-trans,octa-cis-undecaprenyl diphosphate = N-acetyl-beta-D-mannosaminyl-(1-&gt;4)-N-acetyl-alpha-D-glucosaminyl di-trans,octa-cis-undecaprenyl diphosphate + UDP + H(+)</text>
        <dbReference type="Rhea" id="RHEA:16053"/>
        <dbReference type="ChEBI" id="CHEBI:15378"/>
        <dbReference type="ChEBI" id="CHEBI:58223"/>
        <dbReference type="ChEBI" id="CHEBI:62959"/>
        <dbReference type="ChEBI" id="CHEBI:68623"/>
        <dbReference type="ChEBI" id="CHEBI:132210"/>
        <dbReference type="EC" id="2.4.1.187"/>
    </reaction>
</comment>
<evidence type="ECO:0000256" key="3">
    <source>
        <dbReference type="ARBA" id="ARBA00022944"/>
    </source>
</evidence>
<gene>
    <name evidence="6" type="ORF">MUO15_19075</name>
</gene>
<comment type="similarity">
    <text evidence="5">Belongs to the glycosyltransferase 26 family. TagA/TarA subfamily.</text>
</comment>
<dbReference type="InterPro" id="IPR004629">
    <property type="entry name" value="WecG_TagA_CpsF"/>
</dbReference>
<proteinExistence type="inferred from homology"/>
<evidence type="ECO:0000313" key="6">
    <source>
        <dbReference type="EMBL" id="UOR11652.1"/>
    </source>
</evidence>
<evidence type="ECO:0000256" key="5">
    <source>
        <dbReference type="HAMAP-Rule" id="MF_02070"/>
    </source>
</evidence>
<dbReference type="PANTHER" id="PTHR34136:SF1">
    <property type="entry name" value="UDP-N-ACETYL-D-MANNOSAMINURONIC ACID TRANSFERASE"/>
    <property type="match status" value="1"/>
</dbReference>
<sequence>MEKIQAYVEIKGIPFIKATNQQLLNDYLYPAIDAKEKKFIVTANPEIVMAAEEEYFYKKILKQADYVIADGIGVVIGSRLMREPLPERIAGYDLMQQLLEKANQDQLRCYFLGSKQEILDKAVAKVKVNFPDLVIAGSHHGYFDINDPSIAEAIEKAQPDFIFVGLGFPNQEKWIHRYSNQFSHGMFMGVGGSFDGLAGHVKRAPKIWQKLNVEWLYRLIKQPSRWKRMLQLPRFIWHILWRK</sequence>
<dbReference type="RefSeq" id="WP_245031821.1">
    <property type="nucleotide sequence ID" value="NZ_CP095075.1"/>
</dbReference>
<dbReference type="NCBIfam" id="TIGR00696">
    <property type="entry name" value="wecG_tagA_cpsF"/>
    <property type="match status" value="1"/>
</dbReference>
<evidence type="ECO:0000256" key="2">
    <source>
        <dbReference type="ARBA" id="ARBA00022679"/>
    </source>
</evidence>
<organism evidence="6 7">
    <name type="scientific">Halobacillus amylolyticus</name>
    <dbReference type="NCBI Taxonomy" id="2932259"/>
    <lineage>
        <taxon>Bacteria</taxon>
        <taxon>Bacillati</taxon>
        <taxon>Bacillota</taxon>
        <taxon>Bacilli</taxon>
        <taxon>Bacillales</taxon>
        <taxon>Bacillaceae</taxon>
        <taxon>Halobacillus</taxon>
    </lineage>
</organism>
<evidence type="ECO:0000256" key="4">
    <source>
        <dbReference type="ARBA" id="ARBA00023316"/>
    </source>
</evidence>
<keyword evidence="2 5" id="KW-0808">Transferase</keyword>
<name>A0ABY4HB48_9BACI</name>
<dbReference type="EC" id="2.4.1.187" evidence="5"/>
<comment type="pathway">
    <text evidence="5">Cell wall biogenesis; teichoic acid biosynthesis.</text>
</comment>